<dbReference type="AlphaFoldDB" id="E3NHK6"/>
<proteinExistence type="predicted"/>
<accession>E3NHK6</accession>
<name>E3NHK6_CAERE</name>
<dbReference type="InParanoid" id="E3NHK6"/>
<evidence type="ECO:0000313" key="2">
    <source>
        <dbReference type="Proteomes" id="UP000008281"/>
    </source>
</evidence>
<sequence>MTNARLRVVTNATDVNVYDLTKATGMFLREEAPSRKTEPVGFNNRRNFSKIDVSYAPAGLQVCNILF</sequence>
<protein>
    <submittedName>
        <fullName evidence="1">Uncharacterized protein</fullName>
    </submittedName>
</protein>
<dbReference type="Proteomes" id="UP000008281">
    <property type="component" value="Unassembled WGS sequence"/>
</dbReference>
<organism evidence="2">
    <name type="scientific">Caenorhabditis remanei</name>
    <name type="common">Caenorhabditis vulgaris</name>
    <dbReference type="NCBI Taxonomy" id="31234"/>
    <lineage>
        <taxon>Eukaryota</taxon>
        <taxon>Metazoa</taxon>
        <taxon>Ecdysozoa</taxon>
        <taxon>Nematoda</taxon>
        <taxon>Chromadorea</taxon>
        <taxon>Rhabditida</taxon>
        <taxon>Rhabditina</taxon>
        <taxon>Rhabditomorpha</taxon>
        <taxon>Rhabditoidea</taxon>
        <taxon>Rhabditidae</taxon>
        <taxon>Peloderinae</taxon>
        <taxon>Caenorhabditis</taxon>
    </lineage>
</organism>
<reference evidence="1" key="1">
    <citation type="submission" date="2007-07" db="EMBL/GenBank/DDBJ databases">
        <title>PCAP assembly of the Caenorhabditis remanei genome.</title>
        <authorList>
            <consortium name="The Caenorhabditis remanei Sequencing Consortium"/>
            <person name="Wilson R.K."/>
        </authorList>
    </citation>
    <scope>NUCLEOTIDE SEQUENCE [LARGE SCALE GENOMIC DNA]</scope>
    <source>
        <strain evidence="1">PB4641</strain>
    </source>
</reference>
<keyword evidence="2" id="KW-1185">Reference proteome</keyword>
<dbReference type="EMBL" id="DS268679">
    <property type="protein sequence ID" value="EFO98286.1"/>
    <property type="molecule type" value="Genomic_DNA"/>
</dbReference>
<dbReference type="HOGENOM" id="CLU_2814869_0_0_1"/>
<evidence type="ECO:0000313" key="1">
    <source>
        <dbReference type="EMBL" id="EFO98286.1"/>
    </source>
</evidence>
<gene>
    <name evidence="1" type="ORF">CRE_22125</name>
</gene>